<dbReference type="WBParaSite" id="PgR047_g074_t01">
    <property type="protein sequence ID" value="PgR047_g074_t01"/>
    <property type="gene ID" value="PgR047_g074"/>
</dbReference>
<dbReference type="InterPro" id="IPR018378">
    <property type="entry name" value="C-type_lectin_CS"/>
</dbReference>
<accession>A0A915BN20</accession>
<proteinExistence type="predicted"/>
<evidence type="ECO:0000313" key="6">
    <source>
        <dbReference type="WBParaSite" id="PgR047_g074_t01"/>
    </source>
</evidence>
<dbReference type="InterPro" id="IPR016186">
    <property type="entry name" value="C-type_lectin-like/link_sf"/>
</dbReference>
<dbReference type="SUPFAM" id="SSF56436">
    <property type="entry name" value="C-type lectin-like"/>
    <property type="match status" value="1"/>
</dbReference>
<dbReference type="Gene3D" id="3.10.100.10">
    <property type="entry name" value="Mannose-Binding Protein A, subunit A"/>
    <property type="match status" value="1"/>
</dbReference>
<feature type="chain" id="PRO_5038054215" evidence="3">
    <location>
        <begin position="17"/>
        <end position="306"/>
    </location>
</feature>
<feature type="signal peptide" evidence="3">
    <location>
        <begin position="1"/>
        <end position="16"/>
    </location>
</feature>
<dbReference type="Pfam" id="PF00059">
    <property type="entry name" value="Lectin_C"/>
    <property type="match status" value="1"/>
</dbReference>
<keyword evidence="5" id="KW-1185">Reference proteome</keyword>
<sequence length="306" mass="35491">MRIIGLLLLLIPYAATISRHPVCSEYGLNWAAEIRCLRNLLHKCYQHSNMLFPHDVRGGFKHMGNYYELPEYSKIRAQMAQIDGYVEVSSTTTPTTTSPTTSTSTTTSSTSTTTTTTSAPLTTQSIYFEEIRSALLKETIQKIHDLESRVDAQLRIVEETCNSKMEGVKWEAENEMRKLNKTIRFMTKRIYRFGKAEYIYVDDKESWYSAEEQCEKWGGHLASIADAAENRFLRDIHKWFAWIGLNDIQKENKYVWSDRSSFRFKNWKKGQPDNADYNENCAEMGPDGMWIDSFCMAGRHYICKRI</sequence>
<keyword evidence="3" id="KW-0732">Signal</keyword>
<feature type="region of interest" description="Disordered" evidence="2">
    <location>
        <begin position="90"/>
        <end position="117"/>
    </location>
</feature>
<reference evidence="6" key="1">
    <citation type="submission" date="2022-11" db="UniProtKB">
        <authorList>
            <consortium name="WormBaseParasite"/>
        </authorList>
    </citation>
    <scope>IDENTIFICATION</scope>
</reference>
<dbReference type="InterPro" id="IPR016187">
    <property type="entry name" value="CTDL_fold"/>
</dbReference>
<evidence type="ECO:0000259" key="4">
    <source>
        <dbReference type="PROSITE" id="PS50041"/>
    </source>
</evidence>
<dbReference type="Proteomes" id="UP000887569">
    <property type="component" value="Unplaced"/>
</dbReference>
<evidence type="ECO:0000313" key="5">
    <source>
        <dbReference type="Proteomes" id="UP000887569"/>
    </source>
</evidence>
<keyword evidence="1" id="KW-1015">Disulfide bond</keyword>
<dbReference type="SMART" id="SM00034">
    <property type="entry name" value="CLECT"/>
    <property type="match status" value="1"/>
</dbReference>
<evidence type="ECO:0000256" key="3">
    <source>
        <dbReference type="SAM" id="SignalP"/>
    </source>
</evidence>
<feature type="domain" description="C-type lectin" evidence="4">
    <location>
        <begin position="193"/>
        <end position="304"/>
    </location>
</feature>
<dbReference type="CDD" id="cd00037">
    <property type="entry name" value="CLECT"/>
    <property type="match status" value="1"/>
</dbReference>
<evidence type="ECO:0000256" key="2">
    <source>
        <dbReference type="SAM" id="MobiDB-lite"/>
    </source>
</evidence>
<dbReference type="PROSITE" id="PS50041">
    <property type="entry name" value="C_TYPE_LECTIN_2"/>
    <property type="match status" value="1"/>
</dbReference>
<dbReference type="PROSITE" id="PS00615">
    <property type="entry name" value="C_TYPE_LECTIN_1"/>
    <property type="match status" value="1"/>
</dbReference>
<protein>
    <submittedName>
        <fullName evidence="6">C-type lectin domain-containing protein</fullName>
    </submittedName>
</protein>
<dbReference type="AlphaFoldDB" id="A0A915BN20"/>
<name>A0A915BN20_PARUN</name>
<organism evidence="5 6">
    <name type="scientific">Parascaris univalens</name>
    <name type="common">Nematode worm</name>
    <dbReference type="NCBI Taxonomy" id="6257"/>
    <lineage>
        <taxon>Eukaryota</taxon>
        <taxon>Metazoa</taxon>
        <taxon>Ecdysozoa</taxon>
        <taxon>Nematoda</taxon>
        <taxon>Chromadorea</taxon>
        <taxon>Rhabditida</taxon>
        <taxon>Spirurina</taxon>
        <taxon>Ascaridomorpha</taxon>
        <taxon>Ascaridoidea</taxon>
        <taxon>Ascarididae</taxon>
        <taxon>Parascaris</taxon>
    </lineage>
</organism>
<dbReference type="PANTHER" id="PTHR22803">
    <property type="entry name" value="MANNOSE, PHOSPHOLIPASE, LECTIN RECEPTOR RELATED"/>
    <property type="match status" value="1"/>
</dbReference>
<evidence type="ECO:0000256" key="1">
    <source>
        <dbReference type="ARBA" id="ARBA00023157"/>
    </source>
</evidence>
<dbReference type="InterPro" id="IPR050111">
    <property type="entry name" value="C-type_lectin/snaclec_domain"/>
</dbReference>
<dbReference type="InterPro" id="IPR001304">
    <property type="entry name" value="C-type_lectin-like"/>
</dbReference>